<evidence type="ECO:0000256" key="1">
    <source>
        <dbReference type="ARBA" id="ARBA00005234"/>
    </source>
</evidence>
<dbReference type="GO" id="GO:0000338">
    <property type="term" value="P:protein deneddylation"/>
    <property type="evidence" value="ECO:0007669"/>
    <property type="project" value="TreeGrafter"/>
</dbReference>
<keyword evidence="5" id="KW-0863">Zinc-finger</keyword>
<feature type="compositionally biased region" description="Basic and acidic residues" evidence="6">
    <location>
        <begin position="25"/>
        <end position="49"/>
    </location>
</feature>
<keyword evidence="5" id="KW-0862">Zinc</keyword>
<evidence type="ECO:0000256" key="2">
    <source>
        <dbReference type="ARBA" id="ARBA00022670"/>
    </source>
</evidence>
<evidence type="ECO:0000256" key="5">
    <source>
        <dbReference type="PROSITE-ProRule" id="PRU00723"/>
    </source>
</evidence>
<dbReference type="Pfam" id="PF02902">
    <property type="entry name" value="Peptidase_C48"/>
    <property type="match status" value="1"/>
</dbReference>
<dbReference type="EMBL" id="CAXKWB010004457">
    <property type="protein sequence ID" value="CAL4073780.1"/>
    <property type="molecule type" value="Genomic_DNA"/>
</dbReference>
<dbReference type="InterPro" id="IPR003653">
    <property type="entry name" value="Peptidase_C48_C"/>
</dbReference>
<evidence type="ECO:0000259" key="8">
    <source>
        <dbReference type="PROSITE" id="PS50600"/>
    </source>
</evidence>
<keyword evidence="10" id="KW-1185">Reference proteome</keyword>
<dbReference type="AlphaFoldDB" id="A0AAV2Q781"/>
<dbReference type="GO" id="GO:0008234">
    <property type="term" value="F:cysteine-type peptidase activity"/>
    <property type="evidence" value="ECO:0007669"/>
    <property type="project" value="UniProtKB-KW"/>
</dbReference>
<gene>
    <name evidence="9" type="ORF">MNOR_LOCUS9267</name>
</gene>
<evidence type="ECO:0000256" key="3">
    <source>
        <dbReference type="ARBA" id="ARBA00022801"/>
    </source>
</evidence>
<dbReference type="Proteomes" id="UP001497623">
    <property type="component" value="Unassembled WGS sequence"/>
</dbReference>
<dbReference type="PROSITE" id="PS50103">
    <property type="entry name" value="ZF_C3H1"/>
    <property type="match status" value="1"/>
</dbReference>
<dbReference type="InterPro" id="IPR000571">
    <property type="entry name" value="Znf_CCCH"/>
</dbReference>
<accession>A0AAV2Q781</accession>
<reference evidence="9 10" key="1">
    <citation type="submission" date="2024-05" db="EMBL/GenBank/DDBJ databases">
        <authorList>
            <person name="Wallberg A."/>
        </authorList>
    </citation>
    <scope>NUCLEOTIDE SEQUENCE [LARGE SCALE GENOMIC DNA]</scope>
</reference>
<keyword evidence="5" id="KW-0479">Metal-binding</keyword>
<organism evidence="9 10">
    <name type="scientific">Meganyctiphanes norvegica</name>
    <name type="common">Northern krill</name>
    <name type="synonym">Thysanopoda norvegica</name>
    <dbReference type="NCBI Taxonomy" id="48144"/>
    <lineage>
        <taxon>Eukaryota</taxon>
        <taxon>Metazoa</taxon>
        <taxon>Ecdysozoa</taxon>
        <taxon>Arthropoda</taxon>
        <taxon>Crustacea</taxon>
        <taxon>Multicrustacea</taxon>
        <taxon>Malacostraca</taxon>
        <taxon>Eumalacostraca</taxon>
        <taxon>Eucarida</taxon>
        <taxon>Euphausiacea</taxon>
        <taxon>Euphausiidae</taxon>
        <taxon>Meganyctiphanes</taxon>
    </lineage>
</organism>
<dbReference type="GO" id="GO:0008270">
    <property type="term" value="F:zinc ion binding"/>
    <property type="evidence" value="ECO:0007669"/>
    <property type="project" value="UniProtKB-KW"/>
</dbReference>
<evidence type="ECO:0000313" key="9">
    <source>
        <dbReference type="EMBL" id="CAL4073780.1"/>
    </source>
</evidence>
<dbReference type="GO" id="GO:0006508">
    <property type="term" value="P:proteolysis"/>
    <property type="evidence" value="ECO:0007669"/>
    <property type="project" value="UniProtKB-KW"/>
</dbReference>
<evidence type="ECO:0000256" key="4">
    <source>
        <dbReference type="ARBA" id="ARBA00022807"/>
    </source>
</evidence>
<feature type="domain" description="C3H1-type" evidence="7">
    <location>
        <begin position="290"/>
        <end position="316"/>
    </location>
</feature>
<dbReference type="GO" id="GO:0019784">
    <property type="term" value="F:deNEDDylase activity"/>
    <property type="evidence" value="ECO:0007669"/>
    <property type="project" value="InterPro"/>
</dbReference>
<keyword evidence="3" id="KW-0378">Hydrolase</keyword>
<feature type="domain" description="Ubiquitin-like protease family profile" evidence="8">
    <location>
        <begin position="59"/>
        <end position="218"/>
    </location>
</feature>
<evidence type="ECO:0000313" key="10">
    <source>
        <dbReference type="Proteomes" id="UP001497623"/>
    </source>
</evidence>
<proteinExistence type="inferred from homology"/>
<evidence type="ECO:0008006" key="11">
    <source>
        <dbReference type="Google" id="ProtNLM"/>
    </source>
</evidence>
<comment type="similarity">
    <text evidence="1">Belongs to the peptidase C48 family.</text>
</comment>
<dbReference type="Gene3D" id="3.40.395.10">
    <property type="entry name" value="Adenoviral Proteinase, Chain A"/>
    <property type="match status" value="1"/>
</dbReference>
<keyword evidence="4" id="KW-0788">Thiol protease</keyword>
<feature type="zinc finger region" description="C3H1-type" evidence="5">
    <location>
        <begin position="290"/>
        <end position="316"/>
    </location>
</feature>
<protein>
    <recommendedName>
        <fullName evidence="11">Ubiquitin-like protease family profile domain-containing protein</fullName>
    </recommendedName>
</protein>
<comment type="caution">
    <text evidence="9">The sequence shown here is derived from an EMBL/GenBank/DDBJ whole genome shotgun (WGS) entry which is preliminary data.</text>
</comment>
<name>A0AAV2Q781_MEGNR</name>
<dbReference type="InterPro" id="IPR044613">
    <property type="entry name" value="Nep1/2-like"/>
</dbReference>
<dbReference type="PANTHER" id="PTHR46468">
    <property type="entry name" value="SENTRIN-SPECIFIC PROTEASE 8"/>
    <property type="match status" value="1"/>
</dbReference>
<dbReference type="SUPFAM" id="SSF54001">
    <property type="entry name" value="Cysteine proteinases"/>
    <property type="match status" value="1"/>
</dbReference>
<feature type="non-terminal residue" evidence="9">
    <location>
        <position position="362"/>
    </location>
</feature>
<dbReference type="PROSITE" id="PS50600">
    <property type="entry name" value="ULP_PROTEASE"/>
    <property type="match status" value="1"/>
</dbReference>
<dbReference type="PANTHER" id="PTHR46468:SF1">
    <property type="entry name" value="SENTRIN-SPECIFIC PROTEASE 8"/>
    <property type="match status" value="1"/>
</dbReference>
<evidence type="ECO:0000256" key="6">
    <source>
        <dbReference type="SAM" id="MobiDB-lite"/>
    </source>
</evidence>
<feature type="region of interest" description="Disordered" evidence="6">
    <location>
        <begin position="19"/>
        <end position="51"/>
    </location>
</feature>
<feature type="non-terminal residue" evidence="9">
    <location>
        <position position="1"/>
    </location>
</feature>
<sequence>GFESYKEARENKDSYICSKCGKGNETTKKNDDDKHPKGQDGDGIEENKSNENLFESKGVNLKERDVETIKEGKWLNDKVLSFAFEEMQQKHGSKDKKCIFVNPVITQLIKVSTDEKDIKGAIDDIGLRKADWLFFPVNDNHTDKEGGSHWSLLLYSQNENTFYHFDPICGMNDESVTMLIKKLIDSGKKIPEVKDVICPRQRNSYDCGPYTLMFAEKIAENIEAGREITKIRDCDAREYRIKLRNKIEEKTKPKEKRLKEDKNKESDEKKEEEKEVTKTNEEKMEQKKVERKKECWHFTNKECKFGDRCRDEHRNKCREIIENGYCFDNNCRLGHPIICNDIYKTGRCKRVLCRHFHPINLR</sequence>
<feature type="region of interest" description="Disordered" evidence="6">
    <location>
        <begin position="253"/>
        <end position="280"/>
    </location>
</feature>
<keyword evidence="2" id="KW-0645">Protease</keyword>
<dbReference type="InterPro" id="IPR038765">
    <property type="entry name" value="Papain-like_cys_pep_sf"/>
</dbReference>
<evidence type="ECO:0000259" key="7">
    <source>
        <dbReference type="PROSITE" id="PS50103"/>
    </source>
</evidence>